<keyword evidence="3" id="KW-1185">Reference proteome</keyword>
<name>A0A238UTL8_HALVU</name>
<keyword evidence="1" id="KW-0812">Transmembrane</keyword>
<sequence>MTPLLLAVGPPALVLAALTLAAAAVTYVMFQLTREEHESREYAWTWAIAIGILFLMGIGPALVGIGLYLTIERGYPLYWLLALAAVGIIVAGVLAIFGMAVYVEETVVGNPSLTCLSVAWAGTQARADGRENALDR</sequence>
<evidence type="ECO:0000313" key="3">
    <source>
        <dbReference type="Proteomes" id="UP000198397"/>
    </source>
</evidence>
<keyword evidence="1" id="KW-1133">Transmembrane helix</keyword>
<feature type="transmembrane region" description="Helical" evidence="1">
    <location>
        <begin position="47"/>
        <end position="70"/>
    </location>
</feature>
<keyword evidence="1" id="KW-0472">Membrane</keyword>
<protein>
    <submittedName>
        <fullName evidence="2">Uncharacterized protein</fullName>
    </submittedName>
</protein>
<proteinExistence type="predicted"/>
<dbReference type="Proteomes" id="UP000198397">
    <property type="component" value="Unassembled WGS sequence"/>
</dbReference>
<accession>A0A238UTL8</accession>
<evidence type="ECO:0000256" key="1">
    <source>
        <dbReference type="SAM" id="Phobius"/>
    </source>
</evidence>
<dbReference type="OrthoDB" id="351254at2157"/>
<dbReference type="EMBL" id="FZNQ01000001">
    <property type="protein sequence ID" value="SNR25505.1"/>
    <property type="molecule type" value="Genomic_DNA"/>
</dbReference>
<gene>
    <name evidence="2" type="ORF">SAMN06264855_101371</name>
</gene>
<organism evidence="2 3">
    <name type="scientific">Halorubrum vacuolatum</name>
    <name type="common">Natronobacterium vacuolatum</name>
    <dbReference type="NCBI Taxonomy" id="63740"/>
    <lineage>
        <taxon>Archaea</taxon>
        <taxon>Methanobacteriati</taxon>
        <taxon>Methanobacteriota</taxon>
        <taxon>Stenosarchaea group</taxon>
        <taxon>Halobacteria</taxon>
        <taxon>Halobacteriales</taxon>
        <taxon>Haloferacaceae</taxon>
        <taxon>Halorubrum</taxon>
    </lineage>
</organism>
<feature type="transmembrane region" description="Helical" evidence="1">
    <location>
        <begin position="77"/>
        <end position="103"/>
    </location>
</feature>
<dbReference type="AlphaFoldDB" id="A0A238UTL8"/>
<evidence type="ECO:0000313" key="2">
    <source>
        <dbReference type="EMBL" id="SNR25505.1"/>
    </source>
</evidence>
<reference evidence="2 3" key="1">
    <citation type="submission" date="2017-06" db="EMBL/GenBank/DDBJ databases">
        <authorList>
            <person name="Kim H.J."/>
            <person name="Triplett B.A."/>
        </authorList>
    </citation>
    <scope>NUCLEOTIDE SEQUENCE [LARGE SCALE GENOMIC DNA]</scope>
    <source>
        <strain evidence="2 3">DSM 8800</strain>
    </source>
</reference>
<dbReference type="RefSeq" id="WP_089383334.1">
    <property type="nucleotide sequence ID" value="NZ_FZNQ01000001.1"/>
</dbReference>